<organism evidence="1 2">
    <name type="scientific">Polarella glacialis</name>
    <name type="common">Dinoflagellate</name>
    <dbReference type="NCBI Taxonomy" id="89957"/>
    <lineage>
        <taxon>Eukaryota</taxon>
        <taxon>Sar</taxon>
        <taxon>Alveolata</taxon>
        <taxon>Dinophyceae</taxon>
        <taxon>Suessiales</taxon>
        <taxon>Suessiaceae</taxon>
        <taxon>Polarella</taxon>
    </lineage>
</organism>
<dbReference type="InterPro" id="IPR004155">
    <property type="entry name" value="PBS_lyase_HEAT"/>
</dbReference>
<sequence length="642" mass="66902">MLCQLPDDIQDQLLQEGRLSPEAFLSLRCTCRQLQRTVWLPAVGALLAELRAGSTVLEAFDASLQLPERDFFGHPSPAVTTCCLCLYALGRLLVQGSHGNVGLRQEVLRSVVFALPLAAVDDDIGSAVLCSLKQMTYGGTCNSEEAMSAILPHLADDRAAVRCTGLAAISKVATRGCDTAMACACRFLHDQSSTVRATALDALEAVASVGDANGLLSELIACTGDSAHFVRQAAVAAIVTLGPSGNPLAILGMAARLEHRDPLARETATWALAEISGDNHCLAVAETVKRLGAKIQDVRDAAAGALARLVNARPEAAECAIASICSMLDGRCSDDARLAGLGALTAPAFMADGRAVQASLASLRHANFSVRAAAVHVLGSMSFSTSECHSVLPALVSALGDGHEKVRKAAVEMLGRPSNKGDQALVFAVSELLRQPLETAAAVHGSHAKQCCRTRSHGRSAKGTLGSLSSAARWRQVEAAAAVLRLIAEPGDQVAVGAAVACAASPTSHTDEELSRAVLEAVSALAVPGDQAAFEALCSYLQAPSTADIRRLAVCLLGRASVPGDVAVTEVVSLMLEDESSKVRREAGLVLGVLVTKGDRSAIERLSRCKEDPHPDVRQSADEALDMISAKGNQQAAALCNK</sequence>
<evidence type="ECO:0000313" key="1">
    <source>
        <dbReference type="EMBL" id="CAE8742100.1"/>
    </source>
</evidence>
<proteinExistence type="predicted"/>
<evidence type="ECO:0000313" key="2">
    <source>
        <dbReference type="Proteomes" id="UP000626109"/>
    </source>
</evidence>
<dbReference type="GO" id="GO:0016491">
    <property type="term" value="F:oxidoreductase activity"/>
    <property type="evidence" value="ECO:0007669"/>
    <property type="project" value="TreeGrafter"/>
</dbReference>
<name>A0A813LSE6_POLGL</name>
<dbReference type="Pfam" id="PF13646">
    <property type="entry name" value="HEAT_2"/>
    <property type="match status" value="1"/>
</dbReference>
<dbReference type="Gene3D" id="1.25.10.10">
    <property type="entry name" value="Leucine-rich Repeat Variant"/>
    <property type="match status" value="3"/>
</dbReference>
<comment type="caution">
    <text evidence="1">The sequence shown here is derived from an EMBL/GenBank/DDBJ whole genome shotgun (WGS) entry which is preliminary data.</text>
</comment>
<dbReference type="PANTHER" id="PTHR12697">
    <property type="entry name" value="PBS LYASE HEAT-LIKE PROTEIN"/>
    <property type="match status" value="1"/>
</dbReference>
<protein>
    <recommendedName>
        <fullName evidence="3">HEAT repeat-containing protein 1</fullName>
    </recommendedName>
</protein>
<gene>
    <name evidence="1" type="ORF">PGLA2088_LOCUS50811</name>
</gene>
<dbReference type="InterPro" id="IPR016024">
    <property type="entry name" value="ARM-type_fold"/>
</dbReference>
<accession>A0A813LSE6</accession>
<dbReference type="AlphaFoldDB" id="A0A813LSE6"/>
<dbReference type="SMART" id="SM00567">
    <property type="entry name" value="EZ_HEAT"/>
    <property type="match status" value="8"/>
</dbReference>
<dbReference type="PANTHER" id="PTHR12697:SF5">
    <property type="entry name" value="DEOXYHYPUSINE HYDROXYLASE"/>
    <property type="match status" value="1"/>
</dbReference>
<dbReference type="SUPFAM" id="SSF48371">
    <property type="entry name" value="ARM repeat"/>
    <property type="match status" value="1"/>
</dbReference>
<evidence type="ECO:0008006" key="3">
    <source>
        <dbReference type="Google" id="ProtNLM"/>
    </source>
</evidence>
<dbReference type="InterPro" id="IPR011989">
    <property type="entry name" value="ARM-like"/>
</dbReference>
<dbReference type="Proteomes" id="UP000626109">
    <property type="component" value="Unassembled WGS sequence"/>
</dbReference>
<dbReference type="EMBL" id="CAJNNW010037474">
    <property type="protein sequence ID" value="CAE8742100.1"/>
    <property type="molecule type" value="Genomic_DNA"/>
</dbReference>
<reference evidence="1" key="1">
    <citation type="submission" date="2021-02" db="EMBL/GenBank/DDBJ databases">
        <authorList>
            <person name="Dougan E. K."/>
            <person name="Rhodes N."/>
            <person name="Thang M."/>
            <person name="Chan C."/>
        </authorList>
    </citation>
    <scope>NUCLEOTIDE SEQUENCE</scope>
</reference>